<feature type="domain" description="F-box" evidence="1">
    <location>
        <begin position="1"/>
        <end position="47"/>
    </location>
</feature>
<dbReference type="Gene3D" id="1.20.1280.50">
    <property type="match status" value="1"/>
</dbReference>
<name>A0A9W8PBG9_9AGAR</name>
<keyword evidence="3" id="KW-1185">Reference proteome</keyword>
<dbReference type="PROSITE" id="PS50181">
    <property type="entry name" value="FBOX"/>
    <property type="match status" value="1"/>
</dbReference>
<accession>A0A9W8PBG9</accession>
<dbReference type="InterPro" id="IPR036047">
    <property type="entry name" value="F-box-like_dom_sf"/>
</dbReference>
<comment type="caution">
    <text evidence="2">The sequence shown here is derived from an EMBL/GenBank/DDBJ whole genome shotgun (WGS) entry which is preliminary data.</text>
</comment>
<dbReference type="EMBL" id="JANVFU010000001">
    <property type="protein sequence ID" value="KAJ3750782.1"/>
    <property type="molecule type" value="Genomic_DNA"/>
</dbReference>
<evidence type="ECO:0000313" key="2">
    <source>
        <dbReference type="EMBL" id="KAJ3750782.1"/>
    </source>
</evidence>
<dbReference type="InterPro" id="IPR001810">
    <property type="entry name" value="F-box_dom"/>
</dbReference>
<organism evidence="2 3">
    <name type="scientific">Lentinula detonsa</name>
    <dbReference type="NCBI Taxonomy" id="2804962"/>
    <lineage>
        <taxon>Eukaryota</taxon>
        <taxon>Fungi</taxon>
        <taxon>Dikarya</taxon>
        <taxon>Basidiomycota</taxon>
        <taxon>Agaricomycotina</taxon>
        <taxon>Agaricomycetes</taxon>
        <taxon>Agaricomycetidae</taxon>
        <taxon>Agaricales</taxon>
        <taxon>Marasmiineae</taxon>
        <taxon>Omphalotaceae</taxon>
        <taxon>Lentinula</taxon>
    </lineage>
</organism>
<dbReference type="Proteomes" id="UP001142393">
    <property type="component" value="Unassembled WGS sequence"/>
</dbReference>
<reference evidence="2 3" key="1">
    <citation type="journal article" date="2023" name="Proc. Natl. Acad. Sci. U.S.A.">
        <title>A global phylogenomic analysis of the shiitake genus Lentinula.</title>
        <authorList>
            <person name="Sierra-Patev S."/>
            <person name="Min B."/>
            <person name="Naranjo-Ortiz M."/>
            <person name="Looney B."/>
            <person name="Konkel Z."/>
            <person name="Slot J.C."/>
            <person name="Sakamoto Y."/>
            <person name="Steenwyk J.L."/>
            <person name="Rokas A."/>
            <person name="Carro J."/>
            <person name="Camarero S."/>
            <person name="Ferreira P."/>
            <person name="Molpeceres G."/>
            <person name="Ruiz-Duenas F.J."/>
            <person name="Serrano A."/>
            <person name="Henrissat B."/>
            <person name="Drula E."/>
            <person name="Hughes K.W."/>
            <person name="Mata J.L."/>
            <person name="Ishikawa N.K."/>
            <person name="Vargas-Isla R."/>
            <person name="Ushijima S."/>
            <person name="Smith C.A."/>
            <person name="Donoghue J."/>
            <person name="Ahrendt S."/>
            <person name="Andreopoulos W."/>
            <person name="He G."/>
            <person name="LaButti K."/>
            <person name="Lipzen A."/>
            <person name="Ng V."/>
            <person name="Riley R."/>
            <person name="Sandor L."/>
            <person name="Barry K."/>
            <person name="Martinez A.T."/>
            <person name="Xiao Y."/>
            <person name="Gibbons J.G."/>
            <person name="Terashima K."/>
            <person name="Grigoriev I.V."/>
            <person name="Hibbett D."/>
        </authorList>
    </citation>
    <scope>NUCLEOTIDE SEQUENCE [LARGE SCALE GENOMIC DNA]</scope>
    <source>
        <strain evidence="2 3">TFB7810</strain>
    </source>
</reference>
<protein>
    <recommendedName>
        <fullName evidence="1">F-box domain-containing protein</fullName>
    </recommendedName>
</protein>
<dbReference type="AlphaFoldDB" id="A0A9W8PBG9"/>
<dbReference type="Pfam" id="PF12937">
    <property type="entry name" value="F-box-like"/>
    <property type="match status" value="1"/>
</dbReference>
<proteinExistence type="predicted"/>
<evidence type="ECO:0000313" key="3">
    <source>
        <dbReference type="Proteomes" id="UP001142393"/>
    </source>
</evidence>
<evidence type="ECO:0000259" key="1">
    <source>
        <dbReference type="PROSITE" id="PS50181"/>
    </source>
</evidence>
<dbReference type="SMART" id="SM00256">
    <property type="entry name" value="FBOX"/>
    <property type="match status" value="1"/>
</dbReference>
<dbReference type="SUPFAM" id="SSF81383">
    <property type="entry name" value="F-box domain"/>
    <property type="match status" value="1"/>
</dbReference>
<sequence>MLNLIELPADIILLIFSYLDLPELSSLAQLSPFLAVLASDPVLHKNRLRIVVPSRIQHSLFGQGPQGIAFRPTIAELVHRGVIRGLSIERRWREGTYFHSHRSIIQYETSVKLARDQTSRIISMQLRQRIRDSRNFLKTLHQAHVLPDEESSLVHVSRSLLPVMRKLKWSIQKDELSKRIRDGTLCSIPGQLSNRSIGSLEAFCSWLESRGRGIVHDDERVRLAICPDVREKVGFFEGLEDRSRGRIVISRISLIA</sequence>
<gene>
    <name evidence="2" type="ORF">DFH05DRAFT_1468540</name>
</gene>